<protein>
    <recommendedName>
        <fullName evidence="9">MFS general substrate transporter</fullName>
    </recommendedName>
</protein>
<feature type="transmembrane region" description="Helical" evidence="6">
    <location>
        <begin position="36"/>
        <end position="55"/>
    </location>
</feature>
<feature type="transmembrane region" description="Helical" evidence="6">
    <location>
        <begin position="232"/>
        <end position="257"/>
    </location>
</feature>
<name>A0ABQ9YJV8_9EUKA</name>
<dbReference type="PANTHER" id="PTHR19432">
    <property type="entry name" value="SUGAR TRANSPORTER"/>
    <property type="match status" value="1"/>
</dbReference>
<proteinExistence type="predicted"/>
<evidence type="ECO:0000256" key="1">
    <source>
        <dbReference type="ARBA" id="ARBA00004141"/>
    </source>
</evidence>
<sequence length="450" mass="49486">MSAMSYTTVQINITLTGALVNPLFSALNVGNWIKPLIWLVGPICGLLQPFFGFWNDKAKFKMGKRRPTILLGTILTVVAFVLFFFASIDLIPWRGLRIAIGVVSYFLAHIGLNIQTPASRAIVIEHYIITALLPYPFLFGAGFSLLATIPTLIWAKEIPVCTPPILGPILDTITDTPTAPTATAESGTTHQTEGDPLIQQVDQPFRDNAIVQVARVFKTVWKEHGPVLRACIVYFTSWFGLVLTFPIRLTFVAEVFYNGDPIHSLADYNKGISMGSYAMIIASVVTSLFSMASTRLLRGLDVRVSFCIPHVLAALGSFFLFAFPPSLMTPKTVFIVFIVYPVSYSLIISVIYSIPFSIVAETVPPAQHALYAGVLNVFSVLGQAVALLLNVAVEWFAAKDTKFRHHTQWTWLECGIGFLVVCVHSFLLKPGGRPTANNDGDTHSMEEKEG</sequence>
<feature type="transmembrane region" description="Helical" evidence="6">
    <location>
        <begin position="302"/>
        <end position="321"/>
    </location>
</feature>
<dbReference type="PANTHER" id="PTHR19432:SF35">
    <property type="entry name" value="SOLUTE CARRIER FAMILY 45 MEMBER 3 ISOFORM X1"/>
    <property type="match status" value="1"/>
</dbReference>
<gene>
    <name evidence="7" type="ORF">BLNAU_1131</name>
</gene>
<evidence type="ECO:0000256" key="3">
    <source>
        <dbReference type="ARBA" id="ARBA00022692"/>
    </source>
</evidence>
<feature type="transmembrane region" description="Helical" evidence="6">
    <location>
        <begin position="277"/>
        <end position="296"/>
    </location>
</feature>
<dbReference type="EMBL" id="JARBJD010000004">
    <property type="protein sequence ID" value="KAK2964050.1"/>
    <property type="molecule type" value="Genomic_DNA"/>
</dbReference>
<comment type="subcellular location">
    <subcellularLocation>
        <location evidence="1">Membrane</location>
        <topology evidence="1">Multi-pass membrane protein</topology>
    </subcellularLocation>
</comment>
<dbReference type="Gene3D" id="1.20.1250.20">
    <property type="entry name" value="MFS general substrate transporter like domains"/>
    <property type="match status" value="1"/>
</dbReference>
<evidence type="ECO:0008006" key="9">
    <source>
        <dbReference type="Google" id="ProtNLM"/>
    </source>
</evidence>
<evidence type="ECO:0000313" key="8">
    <source>
        <dbReference type="Proteomes" id="UP001281761"/>
    </source>
</evidence>
<evidence type="ECO:0000313" key="7">
    <source>
        <dbReference type="EMBL" id="KAK2964050.1"/>
    </source>
</evidence>
<organism evidence="7 8">
    <name type="scientific">Blattamonas nauphoetae</name>
    <dbReference type="NCBI Taxonomy" id="2049346"/>
    <lineage>
        <taxon>Eukaryota</taxon>
        <taxon>Metamonada</taxon>
        <taxon>Preaxostyla</taxon>
        <taxon>Oxymonadida</taxon>
        <taxon>Blattamonas</taxon>
    </lineage>
</organism>
<keyword evidence="8" id="KW-1185">Reference proteome</keyword>
<feature type="transmembrane region" description="Helical" evidence="6">
    <location>
        <begin position="94"/>
        <end position="114"/>
    </location>
</feature>
<feature type="transmembrane region" description="Helical" evidence="6">
    <location>
        <begin position="333"/>
        <end position="354"/>
    </location>
</feature>
<keyword evidence="3 6" id="KW-0812">Transmembrane</keyword>
<dbReference type="Proteomes" id="UP001281761">
    <property type="component" value="Unassembled WGS sequence"/>
</dbReference>
<feature type="transmembrane region" description="Helical" evidence="6">
    <location>
        <begin position="374"/>
        <end position="397"/>
    </location>
</feature>
<evidence type="ECO:0000256" key="6">
    <source>
        <dbReference type="SAM" id="Phobius"/>
    </source>
</evidence>
<feature type="transmembrane region" description="Helical" evidence="6">
    <location>
        <begin position="409"/>
        <end position="428"/>
    </location>
</feature>
<comment type="caution">
    <text evidence="7">The sequence shown here is derived from an EMBL/GenBank/DDBJ whole genome shotgun (WGS) entry which is preliminary data.</text>
</comment>
<evidence type="ECO:0000256" key="4">
    <source>
        <dbReference type="ARBA" id="ARBA00022989"/>
    </source>
</evidence>
<keyword evidence="4 6" id="KW-1133">Transmembrane helix</keyword>
<feature type="transmembrane region" description="Helical" evidence="6">
    <location>
        <begin position="67"/>
        <end position="88"/>
    </location>
</feature>
<keyword evidence="2" id="KW-0813">Transport</keyword>
<evidence type="ECO:0000256" key="5">
    <source>
        <dbReference type="ARBA" id="ARBA00023136"/>
    </source>
</evidence>
<dbReference type="SUPFAM" id="SSF103473">
    <property type="entry name" value="MFS general substrate transporter"/>
    <property type="match status" value="1"/>
</dbReference>
<keyword evidence="5 6" id="KW-0472">Membrane</keyword>
<feature type="transmembrane region" description="Helical" evidence="6">
    <location>
        <begin position="126"/>
        <end position="149"/>
    </location>
</feature>
<reference evidence="7 8" key="1">
    <citation type="journal article" date="2022" name="bioRxiv">
        <title>Genomics of Preaxostyla Flagellates Illuminates Evolutionary Transitions and the Path Towards Mitochondrial Loss.</title>
        <authorList>
            <person name="Novak L.V.F."/>
            <person name="Treitli S.C."/>
            <person name="Pyrih J."/>
            <person name="Halakuc P."/>
            <person name="Pipaliya S.V."/>
            <person name="Vacek V."/>
            <person name="Brzon O."/>
            <person name="Soukal P."/>
            <person name="Eme L."/>
            <person name="Dacks J.B."/>
            <person name="Karnkowska A."/>
            <person name="Elias M."/>
            <person name="Hampl V."/>
        </authorList>
    </citation>
    <scope>NUCLEOTIDE SEQUENCE [LARGE SCALE GENOMIC DNA]</scope>
    <source>
        <strain evidence="7">NAU3</strain>
        <tissue evidence="7">Gut</tissue>
    </source>
</reference>
<dbReference type="InterPro" id="IPR036259">
    <property type="entry name" value="MFS_trans_sf"/>
</dbReference>
<evidence type="ECO:0000256" key="2">
    <source>
        <dbReference type="ARBA" id="ARBA00022448"/>
    </source>
</evidence>
<accession>A0ABQ9YJV8</accession>